<comment type="caution">
    <text evidence="1">The sequence shown here is derived from an EMBL/GenBank/DDBJ whole genome shotgun (WGS) entry which is preliminary data.</text>
</comment>
<dbReference type="EMBL" id="BARW01019681">
    <property type="protein sequence ID" value="GAI98189.1"/>
    <property type="molecule type" value="Genomic_DNA"/>
</dbReference>
<name>X1V0N9_9ZZZZ</name>
<proteinExistence type="predicted"/>
<sequence>GSSTAGDRVPANVNSREMILTMNDQKDLLNTIRSGSGGGPGINLNLNIPAGATVDSESADRITGSMETLNSTLVQALEDGFLDTFLEKVQ</sequence>
<evidence type="ECO:0000313" key="1">
    <source>
        <dbReference type="EMBL" id="GAI98189.1"/>
    </source>
</evidence>
<dbReference type="AlphaFoldDB" id="X1V0N9"/>
<organism evidence="1">
    <name type="scientific">marine sediment metagenome</name>
    <dbReference type="NCBI Taxonomy" id="412755"/>
    <lineage>
        <taxon>unclassified sequences</taxon>
        <taxon>metagenomes</taxon>
        <taxon>ecological metagenomes</taxon>
    </lineage>
</organism>
<accession>X1V0N9</accession>
<feature type="non-terminal residue" evidence="1">
    <location>
        <position position="1"/>
    </location>
</feature>
<gene>
    <name evidence="1" type="ORF">S12H4_33406</name>
</gene>
<reference evidence="1" key="1">
    <citation type="journal article" date="2014" name="Front. Microbiol.">
        <title>High frequency of phylogenetically diverse reductive dehalogenase-homologous genes in deep subseafloor sedimentary metagenomes.</title>
        <authorList>
            <person name="Kawai M."/>
            <person name="Futagami T."/>
            <person name="Toyoda A."/>
            <person name="Takaki Y."/>
            <person name="Nishi S."/>
            <person name="Hori S."/>
            <person name="Arai W."/>
            <person name="Tsubouchi T."/>
            <person name="Morono Y."/>
            <person name="Uchiyama I."/>
            <person name="Ito T."/>
            <person name="Fujiyama A."/>
            <person name="Inagaki F."/>
            <person name="Takami H."/>
        </authorList>
    </citation>
    <scope>NUCLEOTIDE SEQUENCE</scope>
    <source>
        <strain evidence="1">Expedition CK06-06</strain>
    </source>
</reference>
<protein>
    <submittedName>
        <fullName evidence="1">Uncharacterized protein</fullName>
    </submittedName>
</protein>